<dbReference type="EMBL" id="LRPN01000091">
    <property type="protein sequence ID" value="KWZ80496.1"/>
    <property type="molecule type" value="Genomic_DNA"/>
</dbReference>
<dbReference type="Proteomes" id="UP000070376">
    <property type="component" value="Unassembled WGS sequence"/>
</dbReference>
<reference evidence="4" key="3">
    <citation type="submission" date="2016-01" db="EMBL/GenBank/DDBJ databases">
        <authorList>
            <person name="Mitreva M."/>
            <person name="Pepin K.H."/>
            <person name="Mihindukulasuriya K.A."/>
            <person name="Fulton R."/>
            <person name="Fronick C."/>
            <person name="O'Laughlin M."/>
            <person name="Miner T."/>
            <person name="Herter B."/>
            <person name="Rosa B.A."/>
            <person name="Cordes M."/>
            <person name="Tomlinson C."/>
            <person name="Wollam A."/>
            <person name="Palsikar V.B."/>
            <person name="Mardis E.R."/>
            <person name="Wilson R.K."/>
        </authorList>
    </citation>
    <scope>NUCLEOTIDE SEQUENCE [LARGE SCALE GENOMIC DNA]</scope>
    <source>
        <strain evidence="4">GED7749B</strain>
    </source>
</reference>
<dbReference type="EMBL" id="CP010525">
    <property type="protein sequence ID" value="AJO22938.1"/>
    <property type="molecule type" value="Genomic_DNA"/>
</dbReference>
<reference evidence="2" key="4">
    <citation type="submission" date="2016-01" db="EMBL/GenBank/DDBJ databases">
        <authorList>
            <person name="Oliw E.H."/>
        </authorList>
    </citation>
    <scope>NUCLEOTIDE SEQUENCE [LARGE SCALE GENOMIC DNA]</scope>
    <source>
        <strain evidence="2">GED7749B</strain>
    </source>
</reference>
<proteinExistence type="predicted"/>
<name>A0A0C5C3R0_HEYCO</name>
<accession>A0A0C5C3R0</accession>
<evidence type="ECO:0000313" key="2">
    <source>
        <dbReference type="EMBL" id="KWZ80496.1"/>
    </source>
</evidence>
<dbReference type="Proteomes" id="UP000032024">
    <property type="component" value="Chromosome"/>
</dbReference>
<sequence>MLFSILLGVVIFAYAAFTLIRFIKKSREGQCASCALKNHCNTASCCAPDAPSRAKTAKS</sequence>
<protein>
    <submittedName>
        <fullName evidence="2">Uncharacterized protein</fullName>
    </submittedName>
</protein>
<organism evidence="2 4">
    <name type="scientific">Heyndrickxia coagulans</name>
    <name type="common">Weizmannia coagulans</name>
    <dbReference type="NCBI Taxonomy" id="1398"/>
    <lineage>
        <taxon>Bacteria</taxon>
        <taxon>Bacillati</taxon>
        <taxon>Bacillota</taxon>
        <taxon>Bacilli</taxon>
        <taxon>Bacillales</taxon>
        <taxon>Bacillaceae</taxon>
        <taxon>Heyndrickxia</taxon>
    </lineage>
</organism>
<evidence type="ECO:0000313" key="1">
    <source>
        <dbReference type="EMBL" id="AJO22938.1"/>
    </source>
</evidence>
<keyword evidence="3" id="KW-1185">Reference proteome</keyword>
<gene>
    <name evidence="2" type="ORF">HMPREF3213_02296</name>
    <name evidence="1" type="ORF">SB48_HM08orf03386</name>
</gene>
<dbReference type="STRING" id="1398.AB434_3147"/>
<reference evidence="3" key="2">
    <citation type="submission" date="2015-01" db="EMBL/GenBank/DDBJ databases">
        <title>Comparative genome analysis of Bacillus coagulans HM-08, Clostridium butyricum HM-68, Bacillus subtilis HM-66 and Bacillus paralicheniformis BL-09.</title>
        <authorList>
            <person name="Zhang H."/>
        </authorList>
    </citation>
    <scope>NUCLEOTIDE SEQUENCE [LARGE SCALE GENOMIC DNA]</scope>
    <source>
        <strain evidence="3">HM-08</strain>
    </source>
</reference>
<dbReference type="AlphaFoldDB" id="A0A0C5C3R0"/>
<reference evidence="1" key="1">
    <citation type="submission" date="2015-01" db="EMBL/GenBank/DDBJ databases">
        <title>Comparative genome analysis of Bacillus coagulans HM-08, Clostridium butyricum HM-68, Bacillus subtilis HM-66 and Bacillus licheniformis BL-09.</title>
        <authorList>
            <person name="Zhang H."/>
        </authorList>
    </citation>
    <scope>NUCLEOTIDE SEQUENCE [LARGE SCALE GENOMIC DNA]</scope>
    <source>
        <strain evidence="1">HM-08</strain>
    </source>
</reference>
<dbReference type="PATRIC" id="fig|1398.18.peg.2141"/>
<dbReference type="Pfam" id="PF12669">
    <property type="entry name" value="FeoB_associated"/>
    <property type="match status" value="1"/>
</dbReference>
<evidence type="ECO:0000313" key="3">
    <source>
        <dbReference type="Proteomes" id="UP000032024"/>
    </source>
</evidence>
<dbReference type="RefSeq" id="WP_014098242.1">
    <property type="nucleotide sequence ID" value="NZ_CP010525.1"/>
</dbReference>
<evidence type="ECO:0000313" key="4">
    <source>
        <dbReference type="Proteomes" id="UP000070376"/>
    </source>
</evidence>
<dbReference type="GeneID" id="93259803"/>